<evidence type="ECO:0000256" key="1">
    <source>
        <dbReference type="SAM" id="MobiDB-lite"/>
    </source>
</evidence>
<name>A0A6H5J0C4_9HYME</name>
<evidence type="ECO:0000313" key="2">
    <source>
        <dbReference type="EMBL" id="CAB0042254.1"/>
    </source>
</evidence>
<gene>
    <name evidence="2" type="ORF">TBRA_LOCUS13885</name>
</gene>
<feature type="region of interest" description="Disordered" evidence="1">
    <location>
        <begin position="158"/>
        <end position="218"/>
    </location>
</feature>
<keyword evidence="3" id="KW-1185">Reference proteome</keyword>
<feature type="compositionally biased region" description="Polar residues" evidence="1">
    <location>
        <begin position="90"/>
        <end position="99"/>
    </location>
</feature>
<accession>A0A6H5J0C4</accession>
<dbReference type="Proteomes" id="UP000479190">
    <property type="component" value="Unassembled WGS sequence"/>
</dbReference>
<dbReference type="AlphaFoldDB" id="A0A6H5J0C4"/>
<proteinExistence type="predicted"/>
<feature type="non-terminal residue" evidence="2">
    <location>
        <position position="218"/>
    </location>
</feature>
<protein>
    <submittedName>
        <fullName evidence="2">Uncharacterized protein</fullName>
    </submittedName>
</protein>
<evidence type="ECO:0000313" key="3">
    <source>
        <dbReference type="Proteomes" id="UP000479190"/>
    </source>
</evidence>
<dbReference type="EMBL" id="CADCXV010001173">
    <property type="protein sequence ID" value="CAB0042254.1"/>
    <property type="molecule type" value="Genomic_DNA"/>
</dbReference>
<organism evidence="2 3">
    <name type="scientific">Trichogramma brassicae</name>
    <dbReference type="NCBI Taxonomy" id="86971"/>
    <lineage>
        <taxon>Eukaryota</taxon>
        <taxon>Metazoa</taxon>
        <taxon>Ecdysozoa</taxon>
        <taxon>Arthropoda</taxon>
        <taxon>Hexapoda</taxon>
        <taxon>Insecta</taxon>
        <taxon>Pterygota</taxon>
        <taxon>Neoptera</taxon>
        <taxon>Endopterygota</taxon>
        <taxon>Hymenoptera</taxon>
        <taxon>Apocrita</taxon>
        <taxon>Proctotrupomorpha</taxon>
        <taxon>Chalcidoidea</taxon>
        <taxon>Trichogrammatidae</taxon>
        <taxon>Trichogramma</taxon>
    </lineage>
</organism>
<sequence length="218" mass="25067">MFRRVKFTYIHVSEKSRGLIYSRRVKFTYIHSSIHVYPQFRLFLSHATPTKRLRSNPDLKYSIGRKRKLCFRGNQYKQAPSTDRVINARQRSAAESNNPRLKAASRRKILPLSDEQSQAGSAQFRLILCSKNNISAMNFSITQCEVILFTKERRALPATQPDHRDQPSPNQPRSLSPTSRGHFSRRPAENRTADGATLQRIPPLNERRAGPPKINTLI</sequence>
<feature type="region of interest" description="Disordered" evidence="1">
    <location>
        <begin position="90"/>
        <end position="115"/>
    </location>
</feature>
<feature type="compositionally biased region" description="Polar residues" evidence="1">
    <location>
        <begin position="167"/>
        <end position="181"/>
    </location>
</feature>
<reference evidence="2 3" key="1">
    <citation type="submission" date="2020-02" db="EMBL/GenBank/DDBJ databases">
        <authorList>
            <person name="Ferguson B K."/>
        </authorList>
    </citation>
    <scope>NUCLEOTIDE SEQUENCE [LARGE SCALE GENOMIC DNA]</scope>
</reference>